<dbReference type="OrthoDB" id="8949317at2759"/>
<accession>A0A3M0L8D4</accession>
<dbReference type="CDD" id="cd09850">
    <property type="entry name" value="Ebola-like_HR1-HR2"/>
    <property type="match status" value="1"/>
</dbReference>
<keyword evidence="1" id="KW-0175">Coiled coil</keyword>
<sequence length="333" mass="37393">MQRLRSLQSSAEGLIRYPAELTPSSYRGGAFLRGGLQFGPALEPLKNTPAAKKMVYLAAGCYPTGEGKGRGVHRWGILMVLSLAMCQAGRLYPEDPLRQNPTNECEQCLKGQIATRVTKYQGQYNCQTDALELLARQHSQMRAFVYQNRIALDYLLVEEGGVCGKFNESECCIEIDDYGETIRGLAAEIKKVAHVPVQKWNSILQASWWDQLFRQGAWWKKVAFFVLCSIAGIIFLPCLIPCLIRLIHSVVQGMQVAALPTDPELAVGKPGQIPRMSKIMKLEEKKEANKAAEALEKFEKKINKENAVHQKYCEISQGEWDDYSKFEDNLSSL</sequence>
<dbReference type="Proteomes" id="UP000269221">
    <property type="component" value="Unassembled WGS sequence"/>
</dbReference>
<organism evidence="3 4">
    <name type="scientific">Hirundo rustica rustica</name>
    <dbReference type="NCBI Taxonomy" id="333673"/>
    <lineage>
        <taxon>Eukaryota</taxon>
        <taxon>Metazoa</taxon>
        <taxon>Chordata</taxon>
        <taxon>Craniata</taxon>
        <taxon>Vertebrata</taxon>
        <taxon>Euteleostomi</taxon>
        <taxon>Archelosauria</taxon>
        <taxon>Archosauria</taxon>
        <taxon>Dinosauria</taxon>
        <taxon>Saurischia</taxon>
        <taxon>Theropoda</taxon>
        <taxon>Coelurosauria</taxon>
        <taxon>Aves</taxon>
        <taxon>Neognathae</taxon>
        <taxon>Neoaves</taxon>
        <taxon>Telluraves</taxon>
        <taxon>Australaves</taxon>
        <taxon>Passeriformes</taxon>
        <taxon>Sylvioidea</taxon>
        <taxon>Hirundinidae</taxon>
        <taxon>Hirundo</taxon>
    </lineage>
</organism>
<evidence type="ECO:0000313" key="4">
    <source>
        <dbReference type="Proteomes" id="UP000269221"/>
    </source>
</evidence>
<gene>
    <name evidence="3" type="ORF">DUI87_01050</name>
</gene>
<feature type="transmembrane region" description="Helical" evidence="2">
    <location>
        <begin position="222"/>
        <end position="247"/>
    </location>
</feature>
<comment type="caution">
    <text evidence="3">The sequence shown here is derived from an EMBL/GenBank/DDBJ whole genome shotgun (WGS) entry which is preliminary data.</text>
</comment>
<keyword evidence="4" id="KW-1185">Reference proteome</keyword>
<dbReference type="AlphaFoldDB" id="A0A3M0L8D4"/>
<keyword evidence="2" id="KW-1133">Transmembrane helix</keyword>
<dbReference type="Pfam" id="PF00429">
    <property type="entry name" value="TLV_coat"/>
    <property type="match status" value="1"/>
</dbReference>
<keyword evidence="2" id="KW-0812">Transmembrane</keyword>
<evidence type="ECO:0000313" key="3">
    <source>
        <dbReference type="EMBL" id="RMC20204.1"/>
    </source>
</evidence>
<dbReference type="InterPro" id="IPR018154">
    <property type="entry name" value="TLV/ENV_coat_polyprotein"/>
</dbReference>
<dbReference type="EMBL" id="QRBI01000093">
    <property type="protein sequence ID" value="RMC20204.1"/>
    <property type="molecule type" value="Genomic_DNA"/>
</dbReference>
<dbReference type="SUPFAM" id="SSF58069">
    <property type="entry name" value="Virus ectodomain"/>
    <property type="match status" value="1"/>
</dbReference>
<dbReference type="Gene3D" id="1.10.287.210">
    <property type="match status" value="1"/>
</dbReference>
<dbReference type="PANTHER" id="PTHR10424">
    <property type="entry name" value="VIRAL ENVELOPE PROTEIN"/>
    <property type="match status" value="1"/>
</dbReference>
<evidence type="ECO:0000256" key="1">
    <source>
        <dbReference type="SAM" id="Coils"/>
    </source>
</evidence>
<protein>
    <submittedName>
        <fullName evidence="3">Uncharacterized protein</fullName>
    </submittedName>
</protein>
<dbReference type="PANTHER" id="PTHR10424:SF68">
    <property type="entry name" value="ENDOGENOUS RETROVIRUS GROUP 3 MEMBER 1 ENV POLYPROTEIN"/>
    <property type="match status" value="1"/>
</dbReference>
<name>A0A3M0L8D4_HIRRU</name>
<feature type="coiled-coil region" evidence="1">
    <location>
        <begin position="281"/>
        <end position="308"/>
    </location>
</feature>
<evidence type="ECO:0000256" key="2">
    <source>
        <dbReference type="SAM" id="Phobius"/>
    </source>
</evidence>
<keyword evidence="2" id="KW-0472">Membrane</keyword>
<reference evidence="3 4" key="1">
    <citation type="submission" date="2018-07" db="EMBL/GenBank/DDBJ databases">
        <title>A high quality draft genome assembly of the barn swallow (H. rustica rustica).</title>
        <authorList>
            <person name="Formenti G."/>
            <person name="Chiara M."/>
            <person name="Poveda L."/>
            <person name="Francoijs K.-J."/>
            <person name="Bonisoli-Alquati A."/>
            <person name="Canova L."/>
            <person name="Gianfranceschi L."/>
            <person name="Horner D.S."/>
            <person name="Saino N."/>
        </authorList>
    </citation>
    <scope>NUCLEOTIDE SEQUENCE [LARGE SCALE GENOMIC DNA]</scope>
    <source>
        <strain evidence="3">Chelidonia</strain>
        <tissue evidence="3">Blood</tissue>
    </source>
</reference>
<proteinExistence type="predicted"/>